<dbReference type="Pfam" id="PF10118">
    <property type="entry name" value="Metal_hydrol"/>
    <property type="match status" value="1"/>
</dbReference>
<dbReference type="AlphaFoldDB" id="A0A1H8YJD2"/>
<evidence type="ECO:0008006" key="3">
    <source>
        <dbReference type="Google" id="ProtNLM"/>
    </source>
</evidence>
<protein>
    <recommendedName>
        <fullName evidence="3">Metal-dependent hydrolase</fullName>
    </recommendedName>
</protein>
<dbReference type="OrthoDB" id="4760165at2"/>
<organism evidence="1 2">
    <name type="scientific">Amycolatopsis saalfeldensis</name>
    <dbReference type="NCBI Taxonomy" id="394193"/>
    <lineage>
        <taxon>Bacteria</taxon>
        <taxon>Bacillati</taxon>
        <taxon>Actinomycetota</taxon>
        <taxon>Actinomycetes</taxon>
        <taxon>Pseudonocardiales</taxon>
        <taxon>Pseudonocardiaceae</taxon>
        <taxon>Amycolatopsis</taxon>
    </lineage>
</organism>
<dbReference type="PANTHER" id="PTHR39456">
    <property type="entry name" value="METAL-DEPENDENT HYDROLASE"/>
    <property type="match status" value="1"/>
</dbReference>
<sequence length="298" mass="33625">MSAEPIDHEQIVLHARDVEFDWAALPMHWVPGEPQATHTINVLHIALPEGERWFVEVFKQAVPLIRDARLKEDVLGFIGQEAMHAEAHDGAAAHLETAGLHVRPYVAQMEWLFRKLLGDRDPRGRTRRAGHSPEEWLIERLGLIAAIEHYTAFLGQWVLDAKALDEAGADPTMLDLLRWHGAEEVEHRSVAYDLFCHLDGRYSRRVRSMAVVTPALFWVFARGTRFLMANDPSRPGKASLRGYRDAARKGLLPGPRELLREIRPYFRKSYHPTETGNTDQAVAYLASSPAAQAADAPK</sequence>
<name>A0A1H8YJD2_9PSEU</name>
<dbReference type="PANTHER" id="PTHR39456:SF1">
    <property type="entry name" value="METAL-DEPENDENT HYDROLASE"/>
    <property type="match status" value="1"/>
</dbReference>
<dbReference type="RefSeq" id="WP_091625080.1">
    <property type="nucleotide sequence ID" value="NZ_FOEF01000019.1"/>
</dbReference>
<gene>
    <name evidence="1" type="ORF">SAMN04489732_11975</name>
</gene>
<evidence type="ECO:0000313" key="1">
    <source>
        <dbReference type="EMBL" id="SEP52193.1"/>
    </source>
</evidence>
<keyword evidence="2" id="KW-1185">Reference proteome</keyword>
<dbReference type="InterPro" id="IPR016516">
    <property type="entry name" value="UCP07580"/>
</dbReference>
<dbReference type="STRING" id="394193.SAMN04489732_11975"/>
<evidence type="ECO:0000313" key="2">
    <source>
        <dbReference type="Proteomes" id="UP000198582"/>
    </source>
</evidence>
<proteinExistence type="predicted"/>
<accession>A0A1H8YJD2</accession>
<dbReference type="Proteomes" id="UP000198582">
    <property type="component" value="Unassembled WGS sequence"/>
</dbReference>
<dbReference type="EMBL" id="FOEF01000019">
    <property type="protein sequence ID" value="SEP52193.1"/>
    <property type="molecule type" value="Genomic_DNA"/>
</dbReference>
<reference evidence="1 2" key="1">
    <citation type="submission" date="2016-10" db="EMBL/GenBank/DDBJ databases">
        <authorList>
            <person name="de Groot N.N."/>
        </authorList>
    </citation>
    <scope>NUCLEOTIDE SEQUENCE [LARGE SCALE GENOMIC DNA]</scope>
    <source>
        <strain evidence="1 2">DSM 44993</strain>
    </source>
</reference>
<dbReference type="PIRSF" id="PIRSF007580">
    <property type="entry name" value="UCP07580"/>
    <property type="match status" value="1"/>
</dbReference>